<accession>A0A0J9X569</accession>
<sequence>MTASIQSSHHAHRSKHISPALSDLLSSTTISSRTKRKSLAQQPTPEPTLNFTKKSVQSANHQRTPSQIHKQIFNSPADAPANLTNIPLVRPTPQPGCHRNDLEDPIEESAITQQQLFSLEYALDDTVDLTPISKPFFQFLRNMELSEEDDDLSTDDDDMSSFSSLNSSLSGISPVSFTSTLRGTNSMCLAKPQPKIRSLEASPVDHMSHPLSSLDDAVDDSDMPESSGDKNKIKKIVSRLGNSFKALRTAATSFSASQQNLLSSTNVFTFQPRSTDEPIPASVSVVPTAVSTPVQRTEPTTLPPSAKPRSKIRLQTAVVPKPQAPKPIPLKTYFVQEYALPSKSREVRENSSFYRVYALEVLMRQHGKLDPEFPGKAQVALLPRNDDLPARARFPMFHGHWQHDGSNKVPRRWVPICASDL</sequence>
<protein>
    <submittedName>
        <fullName evidence="2">Uncharacterized protein</fullName>
    </submittedName>
</protein>
<dbReference type="EMBL" id="CCBN010000002">
    <property type="protein sequence ID" value="CDO52287.1"/>
    <property type="molecule type" value="Genomic_DNA"/>
</dbReference>
<proteinExistence type="predicted"/>
<dbReference type="PANTHER" id="PTHR42051:SF1">
    <property type="entry name" value="MEIOTICALLY UP-REGULATED PROTEIN PB1A10.08"/>
    <property type="match status" value="1"/>
</dbReference>
<dbReference type="PANTHER" id="PTHR42051">
    <property type="entry name" value="MEIOTICALLY UP-REGULATED PROTEIN PB1A10.08"/>
    <property type="match status" value="1"/>
</dbReference>
<feature type="compositionally biased region" description="Polar residues" evidence="1">
    <location>
        <begin position="40"/>
        <end position="50"/>
    </location>
</feature>
<feature type="region of interest" description="Disordered" evidence="1">
    <location>
        <begin position="1"/>
        <end position="50"/>
    </location>
</feature>
<gene>
    <name evidence="2" type="ORF">BN980_GECA02s08645g</name>
</gene>
<name>A0A0J9X569_GEOCN</name>
<keyword evidence="3" id="KW-1185">Reference proteome</keyword>
<dbReference type="InterPro" id="IPR034443">
    <property type="entry name" value="PB1A10.08"/>
</dbReference>
<feature type="compositionally biased region" description="Low complexity" evidence="1">
    <location>
        <begin position="21"/>
        <end position="32"/>
    </location>
</feature>
<organism evidence="2 3">
    <name type="scientific">Geotrichum candidum</name>
    <name type="common">Oospora lactis</name>
    <name type="synonym">Dipodascus geotrichum</name>
    <dbReference type="NCBI Taxonomy" id="1173061"/>
    <lineage>
        <taxon>Eukaryota</taxon>
        <taxon>Fungi</taxon>
        <taxon>Dikarya</taxon>
        <taxon>Ascomycota</taxon>
        <taxon>Saccharomycotina</taxon>
        <taxon>Dipodascomycetes</taxon>
        <taxon>Dipodascales</taxon>
        <taxon>Dipodascaceae</taxon>
        <taxon>Geotrichum</taxon>
    </lineage>
</organism>
<comment type="caution">
    <text evidence="2">The sequence shown here is derived from an EMBL/GenBank/DDBJ whole genome shotgun (WGS) entry which is preliminary data.</text>
</comment>
<evidence type="ECO:0000313" key="3">
    <source>
        <dbReference type="Proteomes" id="UP000242525"/>
    </source>
</evidence>
<feature type="region of interest" description="Disordered" evidence="1">
    <location>
        <begin position="201"/>
        <end position="229"/>
    </location>
</feature>
<dbReference type="AlphaFoldDB" id="A0A0J9X569"/>
<evidence type="ECO:0000313" key="2">
    <source>
        <dbReference type="EMBL" id="CDO52287.1"/>
    </source>
</evidence>
<dbReference type="OrthoDB" id="4091414at2759"/>
<dbReference type="Proteomes" id="UP000242525">
    <property type="component" value="Unassembled WGS sequence"/>
</dbReference>
<evidence type="ECO:0000256" key="1">
    <source>
        <dbReference type="SAM" id="MobiDB-lite"/>
    </source>
</evidence>
<reference evidence="2" key="1">
    <citation type="submission" date="2014-03" db="EMBL/GenBank/DDBJ databases">
        <authorList>
            <person name="Casaregola S."/>
        </authorList>
    </citation>
    <scope>NUCLEOTIDE SEQUENCE [LARGE SCALE GENOMIC DNA]</scope>
    <source>
        <strain evidence="2">CLIB 918</strain>
    </source>
</reference>